<comment type="caution">
    <text evidence="2">The sequence shown here is derived from an EMBL/GenBank/DDBJ whole genome shotgun (WGS) entry which is preliminary data.</text>
</comment>
<sequence>MGTSPITTTTRCRRAAFGLALGALLVAGCGEDTEGPRGSDGEMELRVGESIDLDDLAGFQDRTVTLNAIEPNATCERSRTDAGMRWVVLDLTVEKPSEDTGPVSVASNDWSYVDGSGTEVETDGISFALCLAPEDQPSLEFEGEDTAEMPLYFEVPRDATELRSTVSYSNPSGTLVVPLPT</sequence>
<accession>A0A852X1S5</accession>
<keyword evidence="1" id="KW-0732">Signal</keyword>
<evidence type="ECO:0000313" key="2">
    <source>
        <dbReference type="EMBL" id="NYG37272.1"/>
    </source>
</evidence>
<dbReference type="InterPro" id="IPR029050">
    <property type="entry name" value="Immunoprotect_excell_Ig-like"/>
</dbReference>
<evidence type="ECO:0000313" key="3">
    <source>
        <dbReference type="Proteomes" id="UP000592181"/>
    </source>
</evidence>
<evidence type="ECO:0000256" key="1">
    <source>
        <dbReference type="ARBA" id="ARBA00022729"/>
    </source>
</evidence>
<gene>
    <name evidence="2" type="ORF">BJY28_001741</name>
</gene>
<name>A0A852X1S5_9MICO</name>
<proteinExistence type="predicted"/>
<dbReference type="Gene3D" id="2.60.40.1240">
    <property type="match status" value="1"/>
</dbReference>
<keyword evidence="3" id="KW-1185">Reference proteome</keyword>
<organism evidence="2 3">
    <name type="scientific">Janibacter alkaliphilus</name>
    <dbReference type="NCBI Taxonomy" id="1069963"/>
    <lineage>
        <taxon>Bacteria</taxon>
        <taxon>Bacillati</taxon>
        <taxon>Actinomycetota</taxon>
        <taxon>Actinomycetes</taxon>
        <taxon>Micrococcales</taxon>
        <taxon>Intrasporangiaceae</taxon>
        <taxon>Janibacter</taxon>
    </lineage>
</organism>
<dbReference type="AlphaFoldDB" id="A0A852X1S5"/>
<protein>
    <recommendedName>
        <fullName evidence="4">DUF4352 domain-containing protein</fullName>
    </recommendedName>
</protein>
<dbReference type="RefSeq" id="WP_179462670.1">
    <property type="nucleotide sequence ID" value="NZ_JACBZX010000001.1"/>
</dbReference>
<reference evidence="2 3" key="1">
    <citation type="submission" date="2020-07" db="EMBL/GenBank/DDBJ databases">
        <title>Sequencing the genomes of 1000 actinobacteria strains.</title>
        <authorList>
            <person name="Klenk H.-P."/>
        </authorList>
    </citation>
    <scope>NUCLEOTIDE SEQUENCE [LARGE SCALE GENOMIC DNA]</scope>
    <source>
        <strain evidence="2 3">DSM 24723</strain>
    </source>
</reference>
<dbReference type="Proteomes" id="UP000592181">
    <property type="component" value="Unassembled WGS sequence"/>
</dbReference>
<dbReference type="EMBL" id="JACBZX010000001">
    <property type="protein sequence ID" value="NYG37272.1"/>
    <property type="molecule type" value="Genomic_DNA"/>
</dbReference>
<evidence type="ECO:0008006" key="4">
    <source>
        <dbReference type="Google" id="ProtNLM"/>
    </source>
</evidence>